<dbReference type="Gene3D" id="3.30.70.330">
    <property type="match status" value="1"/>
</dbReference>
<evidence type="ECO:0000256" key="3">
    <source>
        <dbReference type="SAM" id="MobiDB-lite"/>
    </source>
</evidence>
<dbReference type="PANTHER" id="PTHR13968:SF26">
    <property type="entry name" value="RRM DOMAIN-CONTAINING PROTEIN"/>
    <property type="match status" value="1"/>
</dbReference>
<sequence length="832" mass="92460">MSDDNITGSTQPVFQTNDNDINTSLDHNSDNGDDSNENIDTGSEFDDLYSHEEDNDEQEEKDDQNDNSNNDNDNDNDNANAEYSIVETHREELNMHNDLSDKENDATSKEHEDKEQEQETQIEENNNKKTDVEAGRLEKSDSSSGPDSESTSGSDEEGEDDDDDNDDNEEEEEEDDDDEEEDEEQEDTEEADTEEKKDDTKNLKDVNFNLLERQIKYLVDSDMLHSDDFKALSKEGKITAIINLINSNPETALSGYTKNSNNSQNQSTTTTTTSSFSSSASNNKQALDYSNDSKPSSTSSTKDKPASKYERPNLSMPMTLKERDLYAAYLRGENKITEMHNIPAKSRLFIGNLPLKNVTKEDLFRIFIPYGHILQINIKNAFGFIQYDNPTSVLEAIKYESDEINFGKKLILEVSSSNSRPQFDHGDHGTNSSSTFISSSKRPFQTDGSDDGDLYNDGTGYKKPKRRVPHCVIYVKRTADRTFATEVFNSIKNGTGIETDMIFLKPRMELRKLINDAAYDGSWGVIIVNKSRNLDIQIFYEGPSGETKFDEYVNISCPDAVSIFNNIKNQRRGTMGIGMMPGSANMYGGYNQPPMGPNINAGYGYGSRYGSIPPQQIPQPPQGYMSYQAPGTNGYQAPPPPQQQPPVYGGINQNNYSRYQNQPAPPPPQGSMGMSQAYGKYPPQTSAVNQTPAAIGTAPSQQSILTQSPPQNNVQPQLSAALNGNPTQMDQQQLLAAIQNLPPNVVSSLLSAAQQQQQPPNQQQQQLLGMLQNTQNQQTHQPQNTYSQMGGSSSYDSSKMQSQPQPQNQPPPQQQPGSNVQSLLDSLAKLQK</sequence>
<protein>
    <recommendedName>
        <fullName evidence="4">RRM domain-containing protein</fullName>
    </recommendedName>
</protein>
<feature type="region of interest" description="Disordered" evidence="3">
    <location>
        <begin position="255"/>
        <end position="314"/>
    </location>
</feature>
<feature type="compositionally biased region" description="Low complexity" evidence="3">
    <location>
        <begin position="774"/>
        <end position="806"/>
    </location>
</feature>
<evidence type="ECO:0000259" key="4">
    <source>
        <dbReference type="PROSITE" id="PS50102"/>
    </source>
</evidence>
<dbReference type="EMBL" id="JAWIZZ010000048">
    <property type="protein sequence ID" value="KAK5778972.1"/>
    <property type="molecule type" value="Genomic_DNA"/>
</dbReference>
<dbReference type="InterPro" id="IPR036621">
    <property type="entry name" value="Anticodon-bd_dom_sf"/>
</dbReference>
<dbReference type="InterPro" id="IPR051186">
    <property type="entry name" value="RRM_HNRPC/RALY_subfam"/>
</dbReference>
<feature type="region of interest" description="Disordered" evidence="3">
    <location>
        <begin position="610"/>
        <end position="724"/>
    </location>
</feature>
<feature type="region of interest" description="Disordered" evidence="3">
    <location>
        <begin position="774"/>
        <end position="832"/>
    </location>
</feature>
<feature type="compositionally biased region" description="Basic and acidic residues" evidence="3">
    <location>
        <begin position="301"/>
        <end position="311"/>
    </location>
</feature>
<keyword evidence="1 2" id="KW-0694">RNA-binding</keyword>
<gene>
    <name evidence="5" type="ORF">RI543_003591</name>
</gene>
<dbReference type="GO" id="GO:0003723">
    <property type="term" value="F:RNA binding"/>
    <property type="evidence" value="ECO:0007669"/>
    <property type="project" value="UniProtKB-UniRule"/>
</dbReference>
<feature type="compositionally biased region" description="Basic and acidic residues" evidence="3">
    <location>
        <begin position="87"/>
        <end position="114"/>
    </location>
</feature>
<accession>A0AAN7WPD7</accession>
<organism evidence="5 6">
    <name type="scientific">Arxiozyma heterogenica</name>
    <dbReference type="NCBI Taxonomy" id="278026"/>
    <lineage>
        <taxon>Eukaryota</taxon>
        <taxon>Fungi</taxon>
        <taxon>Dikarya</taxon>
        <taxon>Ascomycota</taxon>
        <taxon>Saccharomycotina</taxon>
        <taxon>Saccharomycetes</taxon>
        <taxon>Saccharomycetales</taxon>
        <taxon>Saccharomycetaceae</taxon>
        <taxon>Arxiozyma</taxon>
    </lineage>
</organism>
<feature type="compositionally biased region" description="Low complexity" evidence="3">
    <location>
        <begin position="290"/>
        <end position="300"/>
    </location>
</feature>
<feature type="domain" description="RRM" evidence="4">
    <location>
        <begin position="346"/>
        <end position="417"/>
    </location>
</feature>
<dbReference type="SUPFAM" id="SSF52954">
    <property type="entry name" value="Class II aaRS ABD-related"/>
    <property type="match status" value="1"/>
</dbReference>
<dbReference type="SMART" id="SM00360">
    <property type="entry name" value="RRM"/>
    <property type="match status" value="1"/>
</dbReference>
<feature type="compositionally biased region" description="Acidic residues" evidence="3">
    <location>
        <begin position="31"/>
        <end position="65"/>
    </location>
</feature>
<feature type="compositionally biased region" description="Low complexity" evidence="3">
    <location>
        <begin position="142"/>
        <end position="153"/>
    </location>
</feature>
<feature type="compositionally biased region" description="Basic and acidic residues" evidence="3">
    <location>
        <begin position="194"/>
        <end position="204"/>
    </location>
</feature>
<dbReference type="SUPFAM" id="SSF54928">
    <property type="entry name" value="RNA-binding domain, RBD"/>
    <property type="match status" value="1"/>
</dbReference>
<evidence type="ECO:0000313" key="5">
    <source>
        <dbReference type="EMBL" id="KAK5778972.1"/>
    </source>
</evidence>
<evidence type="ECO:0000256" key="2">
    <source>
        <dbReference type="PROSITE-ProRule" id="PRU00176"/>
    </source>
</evidence>
<name>A0AAN7WPD7_9SACH</name>
<keyword evidence="6" id="KW-1185">Reference proteome</keyword>
<dbReference type="PANTHER" id="PTHR13968">
    <property type="entry name" value="HETEROGENEOUS NUCLEAR RIBONUCLEOPROTEIN"/>
    <property type="match status" value="1"/>
</dbReference>
<dbReference type="Pfam" id="PF00076">
    <property type="entry name" value="RRM_1"/>
    <property type="match status" value="1"/>
</dbReference>
<dbReference type="AlphaFoldDB" id="A0AAN7WPD7"/>
<evidence type="ECO:0000256" key="1">
    <source>
        <dbReference type="ARBA" id="ARBA00022884"/>
    </source>
</evidence>
<feature type="compositionally biased region" description="Polar residues" evidence="3">
    <location>
        <begin position="683"/>
        <end position="724"/>
    </location>
</feature>
<feature type="compositionally biased region" description="Basic and acidic residues" evidence="3">
    <location>
        <begin position="125"/>
        <end position="141"/>
    </location>
</feature>
<proteinExistence type="predicted"/>
<feature type="region of interest" description="Disordered" evidence="3">
    <location>
        <begin position="1"/>
        <end position="206"/>
    </location>
</feature>
<feature type="compositionally biased region" description="Low complexity" evidence="3">
    <location>
        <begin position="66"/>
        <end position="82"/>
    </location>
</feature>
<feature type="compositionally biased region" description="Acidic residues" evidence="3">
    <location>
        <begin position="154"/>
        <end position="193"/>
    </location>
</feature>
<dbReference type="InterPro" id="IPR012677">
    <property type="entry name" value="Nucleotide-bd_a/b_plait_sf"/>
</dbReference>
<comment type="caution">
    <text evidence="5">The sequence shown here is derived from an EMBL/GenBank/DDBJ whole genome shotgun (WGS) entry which is preliminary data.</text>
</comment>
<feature type="compositionally biased region" description="Polar residues" evidence="3">
    <location>
        <begin position="1"/>
        <end position="26"/>
    </location>
</feature>
<dbReference type="PROSITE" id="PS50102">
    <property type="entry name" value="RRM"/>
    <property type="match status" value="1"/>
</dbReference>
<feature type="region of interest" description="Disordered" evidence="3">
    <location>
        <begin position="419"/>
        <end position="461"/>
    </location>
</feature>
<reference evidence="6" key="1">
    <citation type="submission" date="2023-07" db="EMBL/GenBank/DDBJ databases">
        <title>A draft genome of Kazachstania heterogenica Y-27499.</title>
        <authorList>
            <person name="Donic C."/>
            <person name="Kralova J.S."/>
            <person name="Fidel L."/>
            <person name="Ben-Dor S."/>
            <person name="Jung S."/>
        </authorList>
    </citation>
    <scope>NUCLEOTIDE SEQUENCE [LARGE SCALE GENOMIC DNA]</scope>
    <source>
        <strain evidence="6">Y27499</strain>
    </source>
</reference>
<evidence type="ECO:0000313" key="6">
    <source>
        <dbReference type="Proteomes" id="UP001306508"/>
    </source>
</evidence>
<feature type="compositionally biased region" description="Polar residues" evidence="3">
    <location>
        <begin position="651"/>
        <end position="662"/>
    </location>
</feature>
<feature type="compositionally biased region" description="Low complexity" evidence="3">
    <location>
        <begin position="259"/>
        <end position="283"/>
    </location>
</feature>
<dbReference type="InterPro" id="IPR035979">
    <property type="entry name" value="RBD_domain_sf"/>
</dbReference>
<dbReference type="InterPro" id="IPR000504">
    <property type="entry name" value="RRM_dom"/>
</dbReference>
<dbReference type="Proteomes" id="UP001306508">
    <property type="component" value="Unassembled WGS sequence"/>
</dbReference>
<dbReference type="Gene3D" id="3.40.50.800">
    <property type="entry name" value="Anticodon-binding domain"/>
    <property type="match status" value="1"/>
</dbReference>